<dbReference type="KEGG" id="arep:ID810_08290"/>
<keyword evidence="4" id="KW-0808">Transferase</keyword>
<keyword evidence="9" id="KW-0812">Transmembrane</keyword>
<keyword evidence="7" id="KW-0067">ATP-binding</keyword>
<feature type="transmembrane region" description="Helical" evidence="9">
    <location>
        <begin position="112"/>
        <end position="130"/>
    </location>
</feature>
<dbReference type="Gene3D" id="3.30.565.10">
    <property type="entry name" value="Histidine kinase-like ATPase, C-terminal domain"/>
    <property type="match status" value="1"/>
</dbReference>
<evidence type="ECO:0000259" key="10">
    <source>
        <dbReference type="Pfam" id="PF07730"/>
    </source>
</evidence>
<proteinExistence type="predicted"/>
<evidence type="ECO:0000256" key="8">
    <source>
        <dbReference type="ARBA" id="ARBA00023012"/>
    </source>
</evidence>
<dbReference type="InterPro" id="IPR011712">
    <property type="entry name" value="Sig_transdc_His_kin_sub3_dim/P"/>
</dbReference>
<dbReference type="Proteomes" id="UP000594637">
    <property type="component" value="Chromosome"/>
</dbReference>
<dbReference type="InterPro" id="IPR036890">
    <property type="entry name" value="HATPase_C_sf"/>
</dbReference>
<evidence type="ECO:0000256" key="2">
    <source>
        <dbReference type="ARBA" id="ARBA00012438"/>
    </source>
</evidence>
<protein>
    <recommendedName>
        <fullName evidence="2">histidine kinase</fullName>
        <ecNumber evidence="2">2.7.13.3</ecNumber>
    </recommendedName>
</protein>
<keyword evidence="9" id="KW-0472">Membrane</keyword>
<gene>
    <name evidence="11" type="ORF">ID810_08290</name>
</gene>
<feature type="domain" description="Signal transduction histidine kinase subgroup 3 dimerisation and phosphoacceptor" evidence="10">
    <location>
        <begin position="199"/>
        <end position="264"/>
    </location>
</feature>
<dbReference type="PANTHER" id="PTHR24421:SF10">
    <property type="entry name" value="NITRATE_NITRITE SENSOR PROTEIN NARQ"/>
    <property type="match status" value="1"/>
</dbReference>
<feature type="transmembrane region" description="Helical" evidence="9">
    <location>
        <begin position="44"/>
        <end position="61"/>
    </location>
</feature>
<dbReference type="Pfam" id="PF07730">
    <property type="entry name" value="HisKA_3"/>
    <property type="match status" value="1"/>
</dbReference>
<keyword evidence="6 11" id="KW-0418">Kinase</keyword>
<evidence type="ECO:0000256" key="1">
    <source>
        <dbReference type="ARBA" id="ARBA00000085"/>
    </source>
</evidence>
<evidence type="ECO:0000256" key="3">
    <source>
        <dbReference type="ARBA" id="ARBA00022553"/>
    </source>
</evidence>
<evidence type="ECO:0000313" key="12">
    <source>
        <dbReference type="Proteomes" id="UP000594637"/>
    </source>
</evidence>
<dbReference type="EC" id="2.7.13.3" evidence="2"/>
<reference evidence="11 12" key="1">
    <citation type="submission" date="2020-11" db="EMBL/GenBank/DDBJ databases">
        <title>Actinomyces sp. ZJ750.</title>
        <authorList>
            <person name="Zhou J."/>
        </authorList>
    </citation>
    <scope>NUCLEOTIDE SEQUENCE [LARGE SCALE GENOMIC DNA]</scope>
    <source>
        <strain evidence="11 12">ZJ750</strain>
    </source>
</reference>
<feature type="transmembrane region" description="Helical" evidence="9">
    <location>
        <begin position="73"/>
        <end position="106"/>
    </location>
</feature>
<evidence type="ECO:0000313" key="11">
    <source>
        <dbReference type="EMBL" id="QPL04768.1"/>
    </source>
</evidence>
<keyword evidence="5" id="KW-0547">Nucleotide-binding</keyword>
<evidence type="ECO:0000256" key="4">
    <source>
        <dbReference type="ARBA" id="ARBA00022679"/>
    </source>
</evidence>
<dbReference type="SUPFAM" id="SSF55874">
    <property type="entry name" value="ATPase domain of HSP90 chaperone/DNA topoisomerase II/histidine kinase"/>
    <property type="match status" value="1"/>
</dbReference>
<evidence type="ECO:0000256" key="5">
    <source>
        <dbReference type="ARBA" id="ARBA00022741"/>
    </source>
</evidence>
<keyword evidence="8" id="KW-0902">Two-component regulatory system</keyword>
<dbReference type="InterPro" id="IPR050482">
    <property type="entry name" value="Sensor_HK_TwoCompSys"/>
</dbReference>
<evidence type="ECO:0000256" key="6">
    <source>
        <dbReference type="ARBA" id="ARBA00022777"/>
    </source>
</evidence>
<dbReference type="EMBL" id="CP063989">
    <property type="protein sequence ID" value="QPL04768.1"/>
    <property type="molecule type" value="Genomic_DNA"/>
</dbReference>
<dbReference type="PANTHER" id="PTHR24421">
    <property type="entry name" value="NITRATE/NITRITE SENSOR PROTEIN NARX-RELATED"/>
    <property type="match status" value="1"/>
</dbReference>
<comment type="catalytic activity">
    <reaction evidence="1">
        <text>ATP + protein L-histidine = ADP + protein N-phospho-L-histidine.</text>
        <dbReference type="EC" id="2.7.13.3"/>
    </reaction>
</comment>
<dbReference type="RefSeq" id="WP_166856747.1">
    <property type="nucleotide sequence ID" value="NZ_CP063989.1"/>
</dbReference>
<keyword evidence="3" id="KW-0597">Phosphoprotein</keyword>
<dbReference type="GO" id="GO:0000155">
    <property type="term" value="F:phosphorelay sensor kinase activity"/>
    <property type="evidence" value="ECO:0007669"/>
    <property type="project" value="InterPro"/>
</dbReference>
<dbReference type="AlphaFoldDB" id="A0A7T0LK17"/>
<feature type="transmembrane region" description="Helical" evidence="9">
    <location>
        <begin position="142"/>
        <end position="165"/>
    </location>
</feature>
<dbReference type="Gene3D" id="1.20.5.1930">
    <property type="match status" value="1"/>
</dbReference>
<keyword evidence="9" id="KW-1133">Transmembrane helix</keyword>
<evidence type="ECO:0000256" key="7">
    <source>
        <dbReference type="ARBA" id="ARBA00022840"/>
    </source>
</evidence>
<dbReference type="CDD" id="cd16917">
    <property type="entry name" value="HATPase_UhpB-NarQ-NarX-like"/>
    <property type="match status" value="1"/>
</dbReference>
<organism evidence="11 12">
    <name type="scientific">Actinomyces respiraculi</name>
    <dbReference type="NCBI Taxonomy" id="2744574"/>
    <lineage>
        <taxon>Bacteria</taxon>
        <taxon>Bacillati</taxon>
        <taxon>Actinomycetota</taxon>
        <taxon>Actinomycetes</taxon>
        <taxon>Actinomycetales</taxon>
        <taxon>Actinomycetaceae</taxon>
        <taxon>Actinomyces</taxon>
    </lineage>
</organism>
<evidence type="ECO:0000256" key="9">
    <source>
        <dbReference type="SAM" id="Phobius"/>
    </source>
</evidence>
<dbReference type="GO" id="GO:0016020">
    <property type="term" value="C:membrane"/>
    <property type="evidence" value="ECO:0007669"/>
    <property type="project" value="InterPro"/>
</dbReference>
<name>A0A7T0LK17_9ACTO</name>
<dbReference type="GO" id="GO:0046983">
    <property type="term" value="F:protein dimerization activity"/>
    <property type="evidence" value="ECO:0007669"/>
    <property type="project" value="InterPro"/>
</dbReference>
<sequence>MGSFHVSVERTLVVLQAAALCCLLTAAVLRTVDAAETGDGLPVAITWLALVPIVTALWALRPRIVRAGHGAEWTILAVLLATPIAVFGTLNFTIPVLLLIVAFAVVDVSLRAGIHAAAWILCVGFALHVADNLTSWGAFFTGVIQGLINVVPVAVLLCFGIALGLSLRSFEKRRRDDQKVINRLQHATEMEKELLLSDERARSARELHDGLGHRLTLISMSLELAERMRGIDVDQAWEEIRTARDTTSDALAEMRMWVRALSPVRDADARGLAALELIAESFRGTGLTVDVSGDEASDRELASDDEIALLIYRAVQEGLTNALRHGRARTVRIFLAAKEQQMELAVINDFGWGAAAEPPELVPAFGFGLRGISDRTLERGGSMRARRVDGEFHLDVVVPLHGSGGTEVFSSG</sequence>
<accession>A0A7T0LK17</accession>
<dbReference type="GO" id="GO:0005524">
    <property type="term" value="F:ATP binding"/>
    <property type="evidence" value="ECO:0007669"/>
    <property type="project" value="UniProtKB-KW"/>
</dbReference>
<keyword evidence="12" id="KW-1185">Reference proteome</keyword>